<dbReference type="InterPro" id="IPR013830">
    <property type="entry name" value="SGNH_hydro"/>
</dbReference>
<gene>
    <name evidence="2" type="ORF">DQG23_30330</name>
</gene>
<dbReference type="CDD" id="cd00229">
    <property type="entry name" value="SGNH_hydrolase"/>
    <property type="match status" value="1"/>
</dbReference>
<keyword evidence="3" id="KW-1185">Reference proteome</keyword>
<proteinExistence type="predicted"/>
<dbReference type="EMBL" id="QMFB01000024">
    <property type="protein sequence ID" value="RAV15302.1"/>
    <property type="molecule type" value="Genomic_DNA"/>
</dbReference>
<dbReference type="Proteomes" id="UP000250369">
    <property type="component" value="Unassembled WGS sequence"/>
</dbReference>
<evidence type="ECO:0000313" key="3">
    <source>
        <dbReference type="Proteomes" id="UP000250369"/>
    </source>
</evidence>
<dbReference type="SUPFAM" id="SSF52266">
    <property type="entry name" value="SGNH hydrolase"/>
    <property type="match status" value="1"/>
</dbReference>
<reference evidence="2 3" key="1">
    <citation type="journal article" date="2009" name="Int. J. Syst. Evol. Microbiol.">
        <title>Paenibacillus contaminans sp. nov., isolated from a contaminated laboratory plate.</title>
        <authorList>
            <person name="Chou J.H."/>
            <person name="Lee J.H."/>
            <person name="Lin M.C."/>
            <person name="Chang P.S."/>
            <person name="Arun A.B."/>
            <person name="Young C.C."/>
            <person name="Chen W.M."/>
        </authorList>
    </citation>
    <scope>NUCLEOTIDE SEQUENCE [LARGE SCALE GENOMIC DNA]</scope>
    <source>
        <strain evidence="2 3">CKOBP-6</strain>
    </source>
</reference>
<dbReference type="InterPro" id="IPR036514">
    <property type="entry name" value="SGNH_hydro_sf"/>
</dbReference>
<feature type="domain" description="SGNH hydrolase-type esterase" evidence="1">
    <location>
        <begin position="41"/>
        <end position="244"/>
    </location>
</feature>
<organism evidence="2 3">
    <name type="scientific">Paenibacillus contaminans</name>
    <dbReference type="NCBI Taxonomy" id="450362"/>
    <lineage>
        <taxon>Bacteria</taxon>
        <taxon>Bacillati</taxon>
        <taxon>Bacillota</taxon>
        <taxon>Bacilli</taxon>
        <taxon>Bacillales</taxon>
        <taxon>Paenibacillaceae</taxon>
        <taxon>Paenibacillus</taxon>
    </lineage>
</organism>
<sequence>MPIMLTNSGVESAGTNIPATLCTLNDAWTEWLRGSKFPIAFFGDSTVDGANTTDWTANTLGADNLSPNAFSKKLEDLLSLATGNDSLRIYNAGFSGKTGRWAVTILEEQFGETSAYHDVKMIGIGFGINDRLGFEDEKAYRDGFKGYIEHIIHWCYDKGIQPFLLTTQASVEPGVMTQYAEAYPMRTSGHIDSVANEVKRELARAYGLQLIDMNRFTESFLLYSSISTQRIISDRLHFGDIGHQYEAEVLFAHISPRTLVADGYTKIDYSSQKVTDSVPEDWLTMPEEPADRFKVYVDHTKEDTADMLIFSSWVFVNAKRMLTLKAFRGSSPDTYVRVNGKTARLAEAETVLGQLDLGLYKLEVFTGASDKADFKGFILE</sequence>
<evidence type="ECO:0000313" key="2">
    <source>
        <dbReference type="EMBL" id="RAV15302.1"/>
    </source>
</evidence>
<dbReference type="Pfam" id="PF13472">
    <property type="entry name" value="Lipase_GDSL_2"/>
    <property type="match status" value="1"/>
</dbReference>
<protein>
    <recommendedName>
        <fullName evidence="1">SGNH hydrolase-type esterase domain-containing protein</fullName>
    </recommendedName>
</protein>
<dbReference type="AlphaFoldDB" id="A0A329M6K0"/>
<name>A0A329M6K0_9BACL</name>
<comment type="caution">
    <text evidence="2">The sequence shown here is derived from an EMBL/GenBank/DDBJ whole genome shotgun (WGS) entry which is preliminary data.</text>
</comment>
<dbReference type="Gene3D" id="3.40.50.1110">
    <property type="entry name" value="SGNH hydrolase"/>
    <property type="match status" value="1"/>
</dbReference>
<accession>A0A329M6K0</accession>
<evidence type="ECO:0000259" key="1">
    <source>
        <dbReference type="Pfam" id="PF13472"/>
    </source>
</evidence>